<reference evidence="14" key="1">
    <citation type="submission" date="2021-01" db="EMBL/GenBank/DDBJ databases">
        <authorList>
            <person name="Corre E."/>
            <person name="Pelletier E."/>
            <person name="Niang G."/>
            <person name="Scheremetjew M."/>
            <person name="Finn R."/>
            <person name="Kale V."/>
            <person name="Holt S."/>
            <person name="Cochrane G."/>
            <person name="Meng A."/>
            <person name="Brown T."/>
            <person name="Cohen L."/>
        </authorList>
    </citation>
    <scope>NUCLEOTIDE SEQUENCE</scope>
    <source>
        <strain evidence="14">CCMP826</strain>
    </source>
</reference>
<dbReference type="Gene3D" id="2.60.120.650">
    <property type="entry name" value="Cupin"/>
    <property type="match status" value="1"/>
</dbReference>
<keyword evidence="9" id="KW-0804">Transcription</keyword>
<dbReference type="SUPFAM" id="SSF51197">
    <property type="entry name" value="Clavaminate synthase-like"/>
    <property type="match status" value="1"/>
</dbReference>
<dbReference type="GO" id="GO:0005634">
    <property type="term" value="C:nucleus"/>
    <property type="evidence" value="ECO:0007669"/>
    <property type="project" value="UniProtKB-SubCell"/>
</dbReference>
<dbReference type="GO" id="GO:0033749">
    <property type="term" value="F:histone H4R3 demethylase activity"/>
    <property type="evidence" value="ECO:0007669"/>
    <property type="project" value="TreeGrafter"/>
</dbReference>
<name>A0A7S2E1Z6_9STRA</name>
<evidence type="ECO:0000256" key="5">
    <source>
        <dbReference type="ARBA" id="ARBA00022964"/>
    </source>
</evidence>
<keyword evidence="7" id="KW-0408">Iron</keyword>
<keyword evidence="8" id="KW-0805">Transcription regulation</keyword>
<keyword evidence="10" id="KW-0539">Nucleus</keyword>
<comment type="similarity">
    <text evidence="11">Belongs to the JMJD6 family.</text>
</comment>
<evidence type="ECO:0000256" key="2">
    <source>
        <dbReference type="ARBA" id="ARBA00004123"/>
    </source>
</evidence>
<accession>A0A7S2E1Z6</accession>
<sequence>MRRFTLLLSLVLYLSLGCKEAQASVIDGEWLIQRGGIDSEWLADQKGNESASMDANFVLTSNGISLEDARDWCVGNEECVAFTFNIKSRVSMVTIDNVFFLRGVEGVPRGDFSSRPWFSSASLGWVTHVLHDKEGKWQDDPQECKPDEKDPELIKKPMKLRRAWWDEKESLWNEAQQEYDLDAPPYKQCCHHPNDGEWVPSIETIRELDTIQRISCNISREEFVEKYESKRTPVILEGCEKDWPAKENWKDFETFIPKFHNHTIWSTGNFQEITWAQVQEKIANNTADIFQRIDSDHLIGPLRQNYTVPPAFQDADIFRHLIDVEKKCRWLPHYPIASISMRSQHVTSFVHLDCTLPSVDNWNTLIAGHYWWVVFPETKMLSHTHSVHCSPECSTNDNPFSWFATVGFNAHKYVFEDGTRPLHILQKPGDTVYMPDHWMHALMALDEDNIAVTQGYVSEATNLARAWKQVLTWGYEEDWTVLYDDVFTEDQRRLARESIEGDIVCVPNDFNGCVGERSHCDYSTFYSSEVDNSRA</sequence>
<comment type="subcellular location">
    <subcellularLocation>
        <location evidence="2">Nucleus</location>
    </subcellularLocation>
</comment>
<keyword evidence="3" id="KW-0479">Metal-binding</keyword>
<feature type="signal peptide" evidence="12">
    <location>
        <begin position="1"/>
        <end position="23"/>
    </location>
</feature>
<evidence type="ECO:0000256" key="6">
    <source>
        <dbReference type="ARBA" id="ARBA00023002"/>
    </source>
</evidence>
<dbReference type="PROSITE" id="PS51257">
    <property type="entry name" value="PROKAR_LIPOPROTEIN"/>
    <property type="match status" value="1"/>
</dbReference>
<keyword evidence="6" id="KW-0560">Oxidoreductase</keyword>
<keyword evidence="4" id="KW-0156">Chromatin regulator</keyword>
<dbReference type="PROSITE" id="PS51184">
    <property type="entry name" value="JMJC"/>
    <property type="match status" value="1"/>
</dbReference>
<proteinExistence type="inferred from homology"/>
<dbReference type="GO" id="GO:0046872">
    <property type="term" value="F:metal ion binding"/>
    <property type="evidence" value="ECO:0007669"/>
    <property type="project" value="UniProtKB-KW"/>
</dbReference>
<dbReference type="Pfam" id="PF13621">
    <property type="entry name" value="Cupin_8"/>
    <property type="match status" value="1"/>
</dbReference>
<gene>
    <name evidence="14" type="ORF">HTAM1171_LOCUS1263</name>
</gene>
<dbReference type="AlphaFoldDB" id="A0A7S2E1Z6"/>
<dbReference type="EMBL" id="HBGV01002072">
    <property type="protein sequence ID" value="CAD9470926.1"/>
    <property type="molecule type" value="Transcribed_RNA"/>
</dbReference>
<feature type="chain" id="PRO_5031235467" description="JmjC domain-containing protein" evidence="12">
    <location>
        <begin position="24"/>
        <end position="535"/>
    </location>
</feature>
<dbReference type="PANTHER" id="PTHR12480:SF32">
    <property type="entry name" value="BIFUNCTIONAL ARGININE DEMETHYLASE AND LYSYL-HYDROXYLASE JMJD6"/>
    <property type="match status" value="1"/>
</dbReference>
<evidence type="ECO:0000256" key="12">
    <source>
        <dbReference type="SAM" id="SignalP"/>
    </source>
</evidence>
<evidence type="ECO:0000256" key="4">
    <source>
        <dbReference type="ARBA" id="ARBA00022853"/>
    </source>
</evidence>
<dbReference type="InterPro" id="IPR050910">
    <property type="entry name" value="JMJD6_ArgDemeth/LysHydrox"/>
</dbReference>
<evidence type="ECO:0000313" key="14">
    <source>
        <dbReference type="EMBL" id="CAD9470926.1"/>
    </source>
</evidence>
<dbReference type="GO" id="GO:0106140">
    <property type="term" value="F:P-TEFb complex binding"/>
    <property type="evidence" value="ECO:0007669"/>
    <property type="project" value="TreeGrafter"/>
</dbReference>
<keyword evidence="12" id="KW-0732">Signal</keyword>
<dbReference type="InterPro" id="IPR003347">
    <property type="entry name" value="JmjC_dom"/>
</dbReference>
<evidence type="ECO:0000256" key="9">
    <source>
        <dbReference type="ARBA" id="ARBA00023163"/>
    </source>
</evidence>
<evidence type="ECO:0000256" key="1">
    <source>
        <dbReference type="ARBA" id="ARBA00001954"/>
    </source>
</evidence>
<protein>
    <recommendedName>
        <fullName evidence="13">JmjC domain-containing protein</fullName>
    </recommendedName>
</protein>
<evidence type="ECO:0000256" key="7">
    <source>
        <dbReference type="ARBA" id="ARBA00023004"/>
    </source>
</evidence>
<organism evidence="14">
    <name type="scientific">Helicotheca tamesis</name>
    <dbReference type="NCBI Taxonomy" id="374047"/>
    <lineage>
        <taxon>Eukaryota</taxon>
        <taxon>Sar</taxon>
        <taxon>Stramenopiles</taxon>
        <taxon>Ochrophyta</taxon>
        <taxon>Bacillariophyta</taxon>
        <taxon>Mediophyceae</taxon>
        <taxon>Lithodesmiophycidae</taxon>
        <taxon>Lithodesmiales</taxon>
        <taxon>Lithodesmiaceae</taxon>
        <taxon>Helicotheca</taxon>
    </lineage>
</organism>
<feature type="domain" description="JmjC" evidence="13">
    <location>
        <begin position="297"/>
        <end position="473"/>
    </location>
</feature>
<comment type="cofactor">
    <cofactor evidence="1">
        <name>Fe(2+)</name>
        <dbReference type="ChEBI" id="CHEBI:29033"/>
    </cofactor>
</comment>
<evidence type="ECO:0000256" key="11">
    <source>
        <dbReference type="ARBA" id="ARBA00038068"/>
    </source>
</evidence>
<keyword evidence="5" id="KW-0223">Dioxygenase</keyword>
<evidence type="ECO:0000256" key="8">
    <source>
        <dbReference type="ARBA" id="ARBA00023015"/>
    </source>
</evidence>
<dbReference type="PANTHER" id="PTHR12480">
    <property type="entry name" value="ARGININE DEMETHYLASE AND LYSYL-HYDROXYLASE JMJD"/>
    <property type="match status" value="1"/>
</dbReference>
<evidence type="ECO:0000256" key="10">
    <source>
        <dbReference type="ARBA" id="ARBA00023242"/>
    </source>
</evidence>
<evidence type="ECO:0000259" key="13">
    <source>
        <dbReference type="PROSITE" id="PS51184"/>
    </source>
</evidence>
<dbReference type="InterPro" id="IPR041667">
    <property type="entry name" value="Cupin_8"/>
</dbReference>
<evidence type="ECO:0000256" key="3">
    <source>
        <dbReference type="ARBA" id="ARBA00022723"/>
    </source>
</evidence>
<dbReference type="GO" id="GO:0005737">
    <property type="term" value="C:cytoplasm"/>
    <property type="evidence" value="ECO:0007669"/>
    <property type="project" value="TreeGrafter"/>
</dbReference>